<feature type="transmembrane region" description="Helical" evidence="7">
    <location>
        <begin position="179"/>
        <end position="200"/>
    </location>
</feature>
<feature type="domain" description="GPR180-like N-terminal" evidence="9">
    <location>
        <begin position="26"/>
        <end position="147"/>
    </location>
</feature>
<feature type="transmembrane region" description="Helical" evidence="7">
    <location>
        <begin position="278"/>
        <end position="301"/>
    </location>
</feature>
<dbReference type="InterPro" id="IPR047831">
    <property type="entry name" value="GPR180/TMEM145"/>
</dbReference>
<feature type="transmembrane region" description="Helical" evidence="7">
    <location>
        <begin position="248"/>
        <end position="266"/>
    </location>
</feature>
<dbReference type="Pfam" id="PF10192">
    <property type="entry name" value="GPR180-TMEM145_TM"/>
    <property type="match status" value="1"/>
</dbReference>
<evidence type="ECO:0000313" key="11">
    <source>
        <dbReference type="Proteomes" id="UP000276133"/>
    </source>
</evidence>
<proteinExistence type="predicted"/>
<reference evidence="10 11" key="1">
    <citation type="journal article" date="2018" name="Sci. Rep.">
        <title>Genomic signatures of local adaptation to the degree of environmental predictability in rotifers.</title>
        <authorList>
            <person name="Franch-Gras L."/>
            <person name="Hahn C."/>
            <person name="Garcia-Roger E.M."/>
            <person name="Carmona M.J."/>
            <person name="Serra M."/>
            <person name="Gomez A."/>
        </authorList>
    </citation>
    <scope>NUCLEOTIDE SEQUENCE [LARGE SCALE GENOMIC DNA]</scope>
    <source>
        <strain evidence="10">HYR1</strain>
    </source>
</reference>
<feature type="domain" description="GPR180/TMEM145 transmembrane" evidence="8">
    <location>
        <begin position="181"/>
        <end position="402"/>
    </location>
</feature>
<evidence type="ECO:0000256" key="6">
    <source>
        <dbReference type="SAM" id="MobiDB-lite"/>
    </source>
</evidence>
<dbReference type="OrthoDB" id="205745at2759"/>
<feature type="compositionally biased region" description="Polar residues" evidence="6">
    <location>
        <begin position="476"/>
        <end position="487"/>
    </location>
</feature>
<keyword evidence="2 7" id="KW-0812">Transmembrane</keyword>
<comment type="subcellular location">
    <subcellularLocation>
        <location evidence="1">Membrane</location>
        <topology evidence="1">Multi-pass membrane protein</topology>
    </subcellularLocation>
</comment>
<evidence type="ECO:0000256" key="3">
    <source>
        <dbReference type="ARBA" id="ARBA00022989"/>
    </source>
</evidence>
<sequence length="487" mass="55977">MTLYIIHVYITLVWFVATNSLILKDELVSTKDWNLIGKFCFISNESLFSYKVSYPDSLKIQKFLIYYDDQWNNVRRKDKENNLNCEQKEKELPLSQAFELSAQNPSVGCAEETLNGIKSLSCSAKFRFSSIRPRYWFVVISKCGSNDVRLKYELEFTNGDNIFRKHFSADEFGILETSIALFLAYVIISIVCGIFAKILVVKSFFHLTIGLYIASVVLQLLSILFTMAEYGQFSQSGFITPGMLTTSRLFQAIGQIIFLFMLILVAKGYTITRNKLRVITWIKIGIFFAIYVITYALAFIFSEALYDPGQVNYYYSSPAGIALIIIKMTLGWVWFSYSIAFTIKNFPEKRVFYIVLLITFTIWFLIGPLLILICSNFILDYMRQFVGYLIEILVVFIGHFIFLILIRPTAENKLFPFHVRTTQICTSSNGCYPRHGENDGGNKQLGDARQNISDLFALSNTSSKYEYEEKKEETQPEVSGNQLQESN</sequence>
<evidence type="ECO:0000256" key="2">
    <source>
        <dbReference type="ARBA" id="ARBA00022692"/>
    </source>
</evidence>
<protein>
    <submittedName>
        <fullName evidence="10">Transmembrane protein-like</fullName>
    </submittedName>
</protein>
<feature type="transmembrane region" description="Helical" evidence="7">
    <location>
        <begin position="385"/>
        <end position="406"/>
    </location>
</feature>
<dbReference type="Pfam" id="PF21892">
    <property type="entry name" value="TMEM145_N"/>
    <property type="match status" value="1"/>
</dbReference>
<dbReference type="GO" id="GO:0016020">
    <property type="term" value="C:membrane"/>
    <property type="evidence" value="ECO:0007669"/>
    <property type="project" value="UniProtKB-SubCell"/>
</dbReference>
<dbReference type="AlphaFoldDB" id="A0A3M7S0Z4"/>
<evidence type="ECO:0000259" key="8">
    <source>
        <dbReference type="Pfam" id="PF10192"/>
    </source>
</evidence>
<dbReference type="GO" id="GO:0007186">
    <property type="term" value="P:G protein-coupled receptor signaling pathway"/>
    <property type="evidence" value="ECO:0007669"/>
    <property type="project" value="InterPro"/>
</dbReference>
<comment type="caution">
    <text evidence="10">The sequence shown here is derived from an EMBL/GenBank/DDBJ whole genome shotgun (WGS) entry which is preliminary data.</text>
</comment>
<evidence type="ECO:0000256" key="1">
    <source>
        <dbReference type="ARBA" id="ARBA00004141"/>
    </source>
</evidence>
<dbReference type="PANTHER" id="PTHR23252">
    <property type="entry name" value="INTIMAL THICKNESS RECEPTOR-RELATED"/>
    <property type="match status" value="1"/>
</dbReference>
<dbReference type="EMBL" id="REGN01002221">
    <property type="protein sequence ID" value="RNA29466.1"/>
    <property type="molecule type" value="Genomic_DNA"/>
</dbReference>
<dbReference type="InterPro" id="IPR019336">
    <property type="entry name" value="GPR180/TMEM145_TM"/>
</dbReference>
<keyword evidence="3 7" id="KW-1133">Transmembrane helix</keyword>
<dbReference type="PANTHER" id="PTHR23252:SF24">
    <property type="entry name" value="TRANSMEMBRANE PROTEIN 145"/>
    <property type="match status" value="1"/>
</dbReference>
<accession>A0A3M7S0Z4</accession>
<organism evidence="10 11">
    <name type="scientific">Brachionus plicatilis</name>
    <name type="common">Marine rotifer</name>
    <name type="synonym">Brachionus muelleri</name>
    <dbReference type="NCBI Taxonomy" id="10195"/>
    <lineage>
        <taxon>Eukaryota</taxon>
        <taxon>Metazoa</taxon>
        <taxon>Spiralia</taxon>
        <taxon>Gnathifera</taxon>
        <taxon>Rotifera</taxon>
        <taxon>Eurotatoria</taxon>
        <taxon>Monogononta</taxon>
        <taxon>Pseudotrocha</taxon>
        <taxon>Ploima</taxon>
        <taxon>Brachionidae</taxon>
        <taxon>Brachionus</taxon>
    </lineage>
</organism>
<name>A0A3M7S0Z4_BRAPC</name>
<feature type="transmembrane region" description="Helical" evidence="7">
    <location>
        <begin position="313"/>
        <end position="339"/>
    </location>
</feature>
<evidence type="ECO:0000256" key="4">
    <source>
        <dbReference type="ARBA" id="ARBA00023136"/>
    </source>
</evidence>
<dbReference type="InterPro" id="IPR053880">
    <property type="entry name" value="GPR180-like_N"/>
</dbReference>
<feature type="compositionally biased region" description="Basic and acidic residues" evidence="6">
    <location>
        <begin position="465"/>
        <end position="474"/>
    </location>
</feature>
<gene>
    <name evidence="10" type="ORF">BpHYR1_022206</name>
</gene>
<keyword evidence="4 7" id="KW-0472">Membrane</keyword>
<feature type="transmembrane region" description="Helical" evidence="7">
    <location>
        <begin position="207"/>
        <end position="228"/>
    </location>
</feature>
<evidence type="ECO:0000256" key="5">
    <source>
        <dbReference type="ARBA" id="ARBA00023180"/>
    </source>
</evidence>
<keyword evidence="5" id="KW-0325">Glycoprotein</keyword>
<dbReference type="GO" id="GO:0019236">
    <property type="term" value="P:response to pheromone"/>
    <property type="evidence" value="ECO:0007669"/>
    <property type="project" value="InterPro"/>
</dbReference>
<dbReference type="STRING" id="10195.A0A3M7S0Z4"/>
<dbReference type="Proteomes" id="UP000276133">
    <property type="component" value="Unassembled WGS sequence"/>
</dbReference>
<evidence type="ECO:0000313" key="10">
    <source>
        <dbReference type="EMBL" id="RNA29466.1"/>
    </source>
</evidence>
<evidence type="ECO:0000256" key="7">
    <source>
        <dbReference type="SAM" id="Phobius"/>
    </source>
</evidence>
<feature type="region of interest" description="Disordered" evidence="6">
    <location>
        <begin position="463"/>
        <end position="487"/>
    </location>
</feature>
<evidence type="ECO:0000259" key="9">
    <source>
        <dbReference type="Pfam" id="PF21892"/>
    </source>
</evidence>
<keyword evidence="11" id="KW-1185">Reference proteome</keyword>
<feature type="transmembrane region" description="Helical" evidence="7">
    <location>
        <begin position="351"/>
        <end position="379"/>
    </location>
</feature>